<sequence>MPVSRSLFKWCFCEECIETSDRAEDGTPKGVLIAERLMAAHLQHTKCTQAERAATGSPCTNTITDLLVSQLDALALIDNKPPVSHPNPTPPLSIMALTDDLEQLTLLDHFVAHEPRVAIPGDVSQKNIHRPTVKALMVLDNIEFCIQQCFRLLPADLVVTQKRAIMLEIDGLEAQFNSQKPPEMDLHAAVEFDTSKS</sequence>
<comment type="caution">
    <text evidence="1">The sequence shown here is derived from an EMBL/GenBank/DDBJ whole genome shotgun (WGS) entry which is preliminary data.</text>
</comment>
<name>A0A9P7EE68_9AGAM</name>
<accession>A0A9P7EE68</accession>
<reference evidence="1" key="1">
    <citation type="journal article" date="2020" name="New Phytol.">
        <title>Comparative genomics reveals dynamic genome evolution in host specialist ectomycorrhizal fungi.</title>
        <authorList>
            <person name="Lofgren L.A."/>
            <person name="Nguyen N.H."/>
            <person name="Vilgalys R."/>
            <person name="Ruytinx J."/>
            <person name="Liao H.L."/>
            <person name="Branco S."/>
            <person name="Kuo A."/>
            <person name="LaButti K."/>
            <person name="Lipzen A."/>
            <person name="Andreopoulos W."/>
            <person name="Pangilinan J."/>
            <person name="Riley R."/>
            <person name="Hundley H."/>
            <person name="Na H."/>
            <person name="Barry K."/>
            <person name="Grigoriev I.V."/>
            <person name="Stajich J.E."/>
            <person name="Kennedy P.G."/>
        </authorList>
    </citation>
    <scope>NUCLEOTIDE SEQUENCE</scope>
    <source>
        <strain evidence="1">MN1</strain>
    </source>
</reference>
<organism evidence="1 2">
    <name type="scientific">Suillus subaureus</name>
    <dbReference type="NCBI Taxonomy" id="48587"/>
    <lineage>
        <taxon>Eukaryota</taxon>
        <taxon>Fungi</taxon>
        <taxon>Dikarya</taxon>
        <taxon>Basidiomycota</taxon>
        <taxon>Agaricomycotina</taxon>
        <taxon>Agaricomycetes</taxon>
        <taxon>Agaricomycetidae</taxon>
        <taxon>Boletales</taxon>
        <taxon>Suillineae</taxon>
        <taxon>Suillaceae</taxon>
        <taxon>Suillus</taxon>
    </lineage>
</organism>
<proteinExistence type="predicted"/>
<gene>
    <name evidence="1" type="ORF">BJ212DRAFT_1298616</name>
</gene>
<dbReference type="RefSeq" id="XP_041194402.1">
    <property type="nucleotide sequence ID" value="XM_041332715.1"/>
</dbReference>
<dbReference type="OrthoDB" id="2633576at2759"/>
<evidence type="ECO:0000313" key="2">
    <source>
        <dbReference type="Proteomes" id="UP000807769"/>
    </source>
</evidence>
<dbReference type="EMBL" id="JABBWG010000011">
    <property type="protein sequence ID" value="KAG1818530.1"/>
    <property type="molecule type" value="Genomic_DNA"/>
</dbReference>
<dbReference type="AlphaFoldDB" id="A0A9P7EE68"/>
<keyword evidence="2" id="KW-1185">Reference proteome</keyword>
<protein>
    <submittedName>
        <fullName evidence="1">Uncharacterized protein</fullName>
    </submittedName>
</protein>
<evidence type="ECO:0000313" key="1">
    <source>
        <dbReference type="EMBL" id="KAG1818530.1"/>
    </source>
</evidence>
<dbReference type="Proteomes" id="UP000807769">
    <property type="component" value="Unassembled WGS sequence"/>
</dbReference>
<dbReference type="GeneID" id="64626732"/>